<dbReference type="Gene3D" id="2.40.160.10">
    <property type="entry name" value="Porin"/>
    <property type="match status" value="1"/>
</dbReference>
<evidence type="ECO:0000313" key="3">
    <source>
        <dbReference type="Proteomes" id="UP001216907"/>
    </source>
</evidence>
<gene>
    <name evidence="2" type="ORF">PZE19_27025</name>
</gene>
<dbReference type="EMBL" id="JARRAG010000002">
    <property type="protein sequence ID" value="MDG3007432.1"/>
    <property type="molecule type" value="Genomic_DNA"/>
</dbReference>
<accession>A0ABT6FIM4</accession>
<sequence length="559" mass="62496">MCTYVFKRPGLAVLLGFGVVLGGSRGMAQEAAAPPLPAVDPTPGPEDVSTAERLRRMEAINQHLIQKLEELSRKNDELSGKVDEMARGAAGSTSAGEAEGGKDGGGTGTDDGSFPSAAGGGSKASGGDPTDTGTAQEVGSPAVATMPLRSYYDFAHDGFKWTTHDDEFTFGIRGMTQVDARIYQQPNQNPVSSGLYNPRSRIYFFGNFTRPIQYEFSFQNTFDSVGLLDAYLNFNYDSRFQVRVGRYKTPFSYEWYRIHVWHLLAPERSLFANNYEGNRRFGLMGTGDLFERRIEYAVGTFNTQRNSFKPYDNRQDVMAFMNFKPFYNREEGFLLRDLQFGGSVDAGRENQPLSPAALRLSAPPATSGITGDTAANSANVPWMVFNDNVRERGRRALWELHAAYYLGGLTLMGAWQGGRESYSTKTSGPFTTVPISGWFAQAGYILTGETIRDRTLIQPLHPFDLRKGKFGLGAFEVTGRYSTLALGEQVFTAGLVDRNNWTNHTQMTDLGFNWYMNKFVKVYFDWEHAMFAQPVLYNVQQGLRQSTSDLFWMRFQVYF</sequence>
<comment type="caution">
    <text evidence="2">The sequence shown here is derived from an EMBL/GenBank/DDBJ whole genome shotgun (WGS) entry which is preliminary data.</text>
</comment>
<feature type="region of interest" description="Disordered" evidence="1">
    <location>
        <begin position="84"/>
        <end position="141"/>
    </location>
</feature>
<dbReference type="InterPro" id="IPR010870">
    <property type="entry name" value="Porin_O/P"/>
</dbReference>
<evidence type="ECO:0000256" key="1">
    <source>
        <dbReference type="SAM" id="MobiDB-lite"/>
    </source>
</evidence>
<dbReference type="InterPro" id="IPR023614">
    <property type="entry name" value="Porin_dom_sf"/>
</dbReference>
<dbReference type="RefSeq" id="WP_277863712.1">
    <property type="nucleotide sequence ID" value="NZ_JARRAG010000002.1"/>
</dbReference>
<organism evidence="2 3">
    <name type="scientific">Paludisphaera mucosa</name>
    <dbReference type="NCBI Taxonomy" id="3030827"/>
    <lineage>
        <taxon>Bacteria</taxon>
        <taxon>Pseudomonadati</taxon>
        <taxon>Planctomycetota</taxon>
        <taxon>Planctomycetia</taxon>
        <taxon>Isosphaerales</taxon>
        <taxon>Isosphaeraceae</taxon>
        <taxon>Paludisphaera</taxon>
    </lineage>
</organism>
<dbReference type="Pfam" id="PF07396">
    <property type="entry name" value="Porin_O_P"/>
    <property type="match status" value="1"/>
</dbReference>
<name>A0ABT6FIM4_9BACT</name>
<dbReference type="Proteomes" id="UP001216907">
    <property type="component" value="Unassembled WGS sequence"/>
</dbReference>
<proteinExistence type="predicted"/>
<keyword evidence="3" id="KW-1185">Reference proteome</keyword>
<protein>
    <submittedName>
        <fullName evidence="2">Porin</fullName>
    </submittedName>
</protein>
<evidence type="ECO:0000313" key="2">
    <source>
        <dbReference type="EMBL" id="MDG3007432.1"/>
    </source>
</evidence>
<dbReference type="SUPFAM" id="SSF56935">
    <property type="entry name" value="Porins"/>
    <property type="match status" value="1"/>
</dbReference>
<reference evidence="2 3" key="1">
    <citation type="submission" date="2023-03" db="EMBL/GenBank/DDBJ databases">
        <title>Paludisphaera mucosa sp. nov. a novel planctomycete from northern fen.</title>
        <authorList>
            <person name="Ivanova A."/>
        </authorList>
    </citation>
    <scope>NUCLEOTIDE SEQUENCE [LARGE SCALE GENOMIC DNA]</scope>
    <source>
        <strain evidence="2 3">Pla2</strain>
    </source>
</reference>
<feature type="compositionally biased region" description="Low complexity" evidence="1">
    <location>
        <begin position="87"/>
        <end position="97"/>
    </location>
</feature>